<dbReference type="STRING" id="40754.THII_2504"/>
<dbReference type="SUPFAM" id="SSF52540">
    <property type="entry name" value="P-loop containing nucleoside triphosphate hydrolases"/>
    <property type="match status" value="1"/>
</dbReference>
<dbReference type="Gene3D" id="3.40.50.300">
    <property type="entry name" value="P-loop containing nucleotide triphosphate hydrolases"/>
    <property type="match status" value="1"/>
</dbReference>
<organism evidence="2 3">
    <name type="scientific">Thioploca ingrica</name>
    <dbReference type="NCBI Taxonomy" id="40754"/>
    <lineage>
        <taxon>Bacteria</taxon>
        <taxon>Pseudomonadati</taxon>
        <taxon>Pseudomonadota</taxon>
        <taxon>Gammaproteobacteria</taxon>
        <taxon>Thiotrichales</taxon>
        <taxon>Thiotrichaceae</taxon>
        <taxon>Thioploca</taxon>
    </lineage>
</organism>
<evidence type="ECO:0000259" key="1">
    <source>
        <dbReference type="Pfam" id="PF12770"/>
    </source>
</evidence>
<protein>
    <recommendedName>
        <fullName evidence="1">CHAT domain-containing protein</fullName>
    </recommendedName>
</protein>
<evidence type="ECO:0000313" key="3">
    <source>
        <dbReference type="Proteomes" id="UP000031623"/>
    </source>
</evidence>
<sequence>MHTLTPLTIKPSVELLTQCPNLLALSQQLRQHYHTQQVTETELKTVGMALWQALNLETHLTSQALLIEQTGNVLDDLPWECLYHPQHGFLAQQISYTLSRRIEGNHVVLSPPVGPLNILLWTAQPDKLRPPQARLDLEGEQTAMRIALEPFIAAGWVNFYAPDDGRFSSLVEILQQFSWQVVLLSGHSLLQPADQPQMAGFIFEDETGEGEFITADRLASIFQASAVQCVVIAACQSAYGLATPANLVMPIIQAGIPHVIGMRERLLDRAGQVFIQTLCVALAQQARIDIAVQQARRAMTALLSPHETWCSTHKSSPVDPSVGQWCLPMLISRDPTQPLLNWHFCPQPRLPSFIGNSIPLSPLFLGRRRELRTLGTALRTGTIRYLFIHGRGGIGKTALAHRLTLPLIQQHYRVLVYQANQGTTFLAVLAQARGLSTATALEILLEPFISQPWLLWLDNLDCIRDPDNGSLLDAALHESLNILQDWNNPQLRIILTARQPINTKLPIDNYHLSRPDFKDFSHAIQQLGLNYTFAERLKTYQVLGGNFQGVQLLQSLPPLTTDLTTQLAIVHRYLQAYQRSCNS</sequence>
<dbReference type="Proteomes" id="UP000031623">
    <property type="component" value="Chromosome"/>
</dbReference>
<dbReference type="InterPro" id="IPR027417">
    <property type="entry name" value="P-loop_NTPase"/>
</dbReference>
<dbReference type="EMBL" id="AP014633">
    <property type="protein sequence ID" value="BAP56801.1"/>
    <property type="molecule type" value="Genomic_DNA"/>
</dbReference>
<keyword evidence="3" id="KW-1185">Reference proteome</keyword>
<evidence type="ECO:0000313" key="2">
    <source>
        <dbReference type="EMBL" id="BAP56801.1"/>
    </source>
</evidence>
<name>A0A090BVG2_9GAMM</name>
<dbReference type="AlphaFoldDB" id="A0A090BVG2"/>
<dbReference type="Pfam" id="PF12770">
    <property type="entry name" value="CHAT"/>
    <property type="match status" value="1"/>
</dbReference>
<dbReference type="InterPro" id="IPR024983">
    <property type="entry name" value="CHAT_dom"/>
</dbReference>
<dbReference type="HOGENOM" id="CLU_518446_0_0_6"/>
<reference evidence="2 3" key="1">
    <citation type="journal article" date="2014" name="ISME J.">
        <title>Ecophysiology of Thioploca ingrica as revealed by the complete genome sequence supplemented with proteomic evidence.</title>
        <authorList>
            <person name="Kojima H."/>
            <person name="Ogura Y."/>
            <person name="Yamamoto N."/>
            <person name="Togashi T."/>
            <person name="Mori H."/>
            <person name="Watanabe T."/>
            <person name="Nemoto F."/>
            <person name="Kurokawa K."/>
            <person name="Hayashi T."/>
            <person name="Fukui M."/>
        </authorList>
    </citation>
    <scope>NUCLEOTIDE SEQUENCE [LARGE SCALE GENOMIC DNA]</scope>
</reference>
<gene>
    <name evidence="2" type="ORF">THII_2504</name>
</gene>
<dbReference type="KEGG" id="tig:THII_2504"/>
<accession>A0A090BVG2</accession>
<proteinExistence type="predicted"/>
<feature type="domain" description="CHAT" evidence="1">
    <location>
        <begin position="47"/>
        <end position="305"/>
    </location>
</feature>
<dbReference type="OrthoDB" id="5620696at2"/>